<dbReference type="NCBIfam" id="TIGR02530">
    <property type="entry name" value="flg_new"/>
    <property type="match status" value="1"/>
</dbReference>
<dbReference type="AlphaFoldDB" id="A0A6N8HVZ8"/>
<sequence>MNDIQFRKNYSAWIGPAYPVQPESRNPKTRQTDSAGKGSFSEILQTVRQGGLTFSKHALQRMDERQIEVSPELMARMSGAAEKAKAKGVRDALMMSGDTAFIVNIPSSTVVTMMNGGEMKENIFTNIDGAVIL</sequence>
<feature type="region of interest" description="Disordered" evidence="1">
    <location>
        <begin position="17"/>
        <end position="38"/>
    </location>
</feature>
<keyword evidence="2" id="KW-0969">Cilium</keyword>
<keyword evidence="2" id="KW-0282">Flagellum</keyword>
<keyword evidence="4" id="KW-1185">Reference proteome</keyword>
<reference evidence="2 4" key="1">
    <citation type="submission" date="2019-09" db="EMBL/GenBank/DDBJ databases">
        <title>Genome sequence of Clostridium sp. EA1.</title>
        <authorList>
            <person name="Poehlein A."/>
            <person name="Bengelsdorf F.R."/>
            <person name="Daniel R."/>
        </authorList>
    </citation>
    <scope>NUCLEOTIDE SEQUENCE [LARGE SCALE GENOMIC DNA]</scope>
    <source>
        <strain evidence="2 4">EA1</strain>
    </source>
</reference>
<evidence type="ECO:0000256" key="1">
    <source>
        <dbReference type="SAM" id="MobiDB-lite"/>
    </source>
</evidence>
<accession>A0A6N8HVZ8</accession>
<dbReference type="InterPro" id="IPR013367">
    <property type="entry name" value="Flagellar_put"/>
</dbReference>
<dbReference type="EMBL" id="VWXL01000014">
    <property type="protein sequence ID" value="MVB09740.1"/>
    <property type="molecule type" value="Genomic_DNA"/>
</dbReference>
<dbReference type="EMBL" id="CP060286">
    <property type="protein sequence ID" value="QNK42375.1"/>
    <property type="molecule type" value="Genomic_DNA"/>
</dbReference>
<gene>
    <name evidence="2" type="ORF">CAFE_04050</name>
    <name evidence="3" type="ORF">HCR03_09290</name>
</gene>
<accession>A0A7G8TFI4</accession>
<dbReference type="KEGG" id="cfem:HCR03_09290"/>
<evidence type="ECO:0000313" key="4">
    <source>
        <dbReference type="Proteomes" id="UP000469440"/>
    </source>
</evidence>
<evidence type="ECO:0000313" key="5">
    <source>
        <dbReference type="Proteomes" id="UP000515909"/>
    </source>
</evidence>
<name>A0A6N8HVZ8_9FIRM</name>
<dbReference type="Pfam" id="PF12611">
    <property type="entry name" value="Flagellar_put"/>
    <property type="match status" value="1"/>
</dbReference>
<evidence type="ECO:0000313" key="2">
    <source>
        <dbReference type="EMBL" id="MVB09740.1"/>
    </source>
</evidence>
<keyword evidence="2" id="KW-0966">Cell projection</keyword>
<proteinExistence type="predicted"/>
<evidence type="ECO:0000313" key="3">
    <source>
        <dbReference type="EMBL" id="QNK42375.1"/>
    </source>
</evidence>
<dbReference type="RefSeq" id="WP_066642825.1">
    <property type="nucleotide sequence ID" value="NZ_CP060286.1"/>
</dbReference>
<protein>
    <submittedName>
        <fullName evidence="3">Flagellar operon protein</fullName>
    </submittedName>
    <submittedName>
        <fullName evidence="2">Putative flagellar</fullName>
    </submittedName>
</protein>
<dbReference type="OrthoDB" id="165650at2"/>
<dbReference type="Proteomes" id="UP000469440">
    <property type="component" value="Unassembled WGS sequence"/>
</dbReference>
<dbReference type="Proteomes" id="UP000515909">
    <property type="component" value="Chromosome"/>
</dbReference>
<reference evidence="3 5" key="2">
    <citation type="submission" date="2020-08" db="EMBL/GenBank/DDBJ databases">
        <title>The isolate Caproiciproducens sp. 7D4C2 produces n-caproate at mildly acidic conditions from hexoses: genome and rBOX comparison with related strains and chain-elongating bacteria.</title>
        <authorList>
            <person name="Esquivel-Elizondo S."/>
            <person name="Bagci C."/>
            <person name="Temovska M."/>
            <person name="Jeon B.S."/>
            <person name="Bessarab I."/>
            <person name="Williams R.B.H."/>
            <person name="Huson D.H."/>
            <person name="Angenent L.T."/>
        </authorList>
    </citation>
    <scope>NUCLEOTIDE SEQUENCE [LARGE SCALE GENOMIC DNA]</scope>
    <source>
        <strain evidence="3 5">7D4C2</strain>
    </source>
</reference>
<organism evidence="2 4">
    <name type="scientific">Caproicibacter fermentans</name>
    <dbReference type="NCBI Taxonomy" id="2576756"/>
    <lineage>
        <taxon>Bacteria</taxon>
        <taxon>Bacillati</taxon>
        <taxon>Bacillota</taxon>
        <taxon>Clostridia</taxon>
        <taxon>Eubacteriales</taxon>
        <taxon>Acutalibacteraceae</taxon>
        <taxon>Caproicibacter</taxon>
    </lineage>
</organism>